<protein>
    <submittedName>
        <fullName evidence="2">Acetyl-CoA carboxylase</fullName>
    </submittedName>
</protein>
<evidence type="ECO:0000313" key="2">
    <source>
        <dbReference type="WBParaSite" id="ES5_v2.g14330.t1"/>
    </source>
</evidence>
<dbReference type="Proteomes" id="UP000887579">
    <property type="component" value="Unplaced"/>
</dbReference>
<accession>A0AC34FAT1</accession>
<reference evidence="2" key="1">
    <citation type="submission" date="2022-11" db="UniProtKB">
        <authorList>
            <consortium name="WormBaseParasite"/>
        </authorList>
    </citation>
    <scope>IDENTIFICATION</scope>
</reference>
<sequence>MFKSHLTKLIDELFAVLENPKLPFALYSNVLASVKSRISSSETIKRIEELLKENIFNASEISDTLENYLSYLNPKEIGIERGHFINLQKICESFAAGSEGHKRIVIQQLFERFLKTEVYFQGVSYEKGVAAMTAEVKDAEKAVRMIYSHTKIEFKNALLETIISKLSDSSISALQTSLKVLANLHNSENDNLAFMVRNVLKRISSVQNNVDQTSFLQLERLPKSSEVIHQTSPYALFKFDDQGIQRFFVRHVIQDISEVLKVGKYSKQSPFEKLSSKLADIIDGGCGEIRVAAYNLKADKAAVNDCNHIFICIDNTTAAPSSTVGWQKIIKNVLMQHERIFKKLRITEVEIVYQSNDSGENEAFHVIYDNETGAIPDIGFYKSVDGHLQACGNGSTTKFNGLSLSETYLPIRHVKIQKRRMLAHKLGTTYCYDLPAVFSKAVLNLWNEFQKSNPKSFERIVKEKLNSSQRKSLEHQDSAGFCKSFEMILESQQGPITVIRDEEILRKRAETAGNDCGMIAWEMKICIPECPEGRKIIVIANDITHQMGSFSMKEHRLYYFASEYSRKNKLPRVYISANSGARIGLAADIKEKLNVCWNDETKPEDGFNALCLDESAAQNPSILSQIESTKRADGKVIIDAVIGKEDDIGVENLVGSGLIAGETSAAYQEVPTYCLVTGRAVGIGAYAARLSHRVVQVEHSHIILTGAPALNSLLGKEIYTSNGQLGGTQIMFHNGVTHSIAESDLEGIYKIVKWMSYLPSQDTVENDDDERKVTTTPSKGQYDPREILDPVEGGGLFDAGSLDEIMDGWAKTIISARAKLCGQPVGVVAIEPRTISFDIPADPAAADSTSHTVTQAGQVWWCLGCLGYKN</sequence>
<name>A0AC34FAT1_9BILA</name>
<proteinExistence type="predicted"/>
<evidence type="ECO:0000313" key="1">
    <source>
        <dbReference type="Proteomes" id="UP000887579"/>
    </source>
</evidence>
<organism evidence="1 2">
    <name type="scientific">Panagrolaimus sp. ES5</name>
    <dbReference type="NCBI Taxonomy" id="591445"/>
    <lineage>
        <taxon>Eukaryota</taxon>
        <taxon>Metazoa</taxon>
        <taxon>Ecdysozoa</taxon>
        <taxon>Nematoda</taxon>
        <taxon>Chromadorea</taxon>
        <taxon>Rhabditida</taxon>
        <taxon>Tylenchina</taxon>
        <taxon>Panagrolaimomorpha</taxon>
        <taxon>Panagrolaimoidea</taxon>
        <taxon>Panagrolaimidae</taxon>
        <taxon>Panagrolaimus</taxon>
    </lineage>
</organism>
<dbReference type="WBParaSite" id="ES5_v2.g14330.t1">
    <property type="protein sequence ID" value="ES5_v2.g14330.t1"/>
    <property type="gene ID" value="ES5_v2.g14330"/>
</dbReference>